<accession>A0A368NJ05</accession>
<protein>
    <recommendedName>
        <fullName evidence="3">CDI immunity protein domain-containing protein</fullName>
    </recommendedName>
</protein>
<dbReference type="OrthoDB" id="7107947at2"/>
<evidence type="ECO:0000313" key="1">
    <source>
        <dbReference type="EMBL" id="RCU50090.1"/>
    </source>
</evidence>
<sequence>MYALKRHGFGGDDGFYGVTYPNDLDEYQIEIEGEFIPDGFVEINYWDGEHKEIQIPERKYLESLKDYLSKNGYELLVDKLANA</sequence>
<comment type="caution">
    <text evidence="1">The sequence shown here is derived from an EMBL/GenBank/DDBJ whole genome shotgun (WGS) entry which is preliminary data.</text>
</comment>
<proteinExistence type="predicted"/>
<dbReference type="EMBL" id="QPID01000005">
    <property type="protein sequence ID" value="RCU50090.1"/>
    <property type="molecule type" value="Genomic_DNA"/>
</dbReference>
<keyword evidence="2" id="KW-1185">Reference proteome</keyword>
<reference evidence="1 2" key="1">
    <citation type="submission" date="2018-07" db="EMBL/GenBank/DDBJ databases">
        <title>Corallincola holothuriorum sp. nov., a new facultative anaerobe isolated from sea cucumber Apostichopus japonicus.</title>
        <authorList>
            <person name="Xia H."/>
        </authorList>
    </citation>
    <scope>NUCLEOTIDE SEQUENCE [LARGE SCALE GENOMIC DNA]</scope>
    <source>
        <strain evidence="1 2">C4</strain>
    </source>
</reference>
<gene>
    <name evidence="1" type="ORF">DU002_10330</name>
</gene>
<name>A0A368NJ05_9GAMM</name>
<dbReference type="AlphaFoldDB" id="A0A368NJ05"/>
<dbReference type="Proteomes" id="UP000252558">
    <property type="component" value="Unassembled WGS sequence"/>
</dbReference>
<organism evidence="1 2">
    <name type="scientific">Corallincola holothuriorum</name>
    <dbReference type="NCBI Taxonomy" id="2282215"/>
    <lineage>
        <taxon>Bacteria</taxon>
        <taxon>Pseudomonadati</taxon>
        <taxon>Pseudomonadota</taxon>
        <taxon>Gammaproteobacteria</taxon>
        <taxon>Alteromonadales</taxon>
        <taxon>Psychromonadaceae</taxon>
        <taxon>Corallincola</taxon>
    </lineage>
</organism>
<evidence type="ECO:0008006" key="3">
    <source>
        <dbReference type="Google" id="ProtNLM"/>
    </source>
</evidence>
<evidence type="ECO:0000313" key="2">
    <source>
        <dbReference type="Proteomes" id="UP000252558"/>
    </source>
</evidence>